<evidence type="ECO:0000256" key="1">
    <source>
        <dbReference type="ARBA" id="ARBA00025778"/>
    </source>
</evidence>
<organism evidence="3 4">
    <name type="scientific">Esox lucius</name>
    <name type="common">Northern pike</name>
    <dbReference type="NCBI Taxonomy" id="8010"/>
    <lineage>
        <taxon>Eukaryota</taxon>
        <taxon>Metazoa</taxon>
        <taxon>Chordata</taxon>
        <taxon>Craniata</taxon>
        <taxon>Vertebrata</taxon>
        <taxon>Euteleostomi</taxon>
        <taxon>Actinopterygii</taxon>
        <taxon>Neopterygii</taxon>
        <taxon>Teleostei</taxon>
        <taxon>Protacanthopterygii</taxon>
        <taxon>Esociformes</taxon>
        <taxon>Esocidae</taxon>
        <taxon>Esox</taxon>
    </lineage>
</organism>
<keyword evidence="4" id="KW-1185">Reference proteome</keyword>
<evidence type="ECO:0000313" key="3">
    <source>
        <dbReference type="Ensembl" id="ENSELUP00000085720.1"/>
    </source>
</evidence>
<evidence type="ECO:0000313" key="4">
    <source>
        <dbReference type="Proteomes" id="UP000265140"/>
    </source>
</evidence>
<dbReference type="InterPro" id="IPR026134">
    <property type="entry name" value="MDFI/MDFIC"/>
</dbReference>
<reference evidence="3" key="2">
    <citation type="submission" date="2025-08" db="UniProtKB">
        <authorList>
            <consortium name="Ensembl"/>
        </authorList>
    </citation>
    <scope>IDENTIFICATION</scope>
</reference>
<feature type="compositionally biased region" description="Polar residues" evidence="2">
    <location>
        <begin position="44"/>
        <end position="64"/>
    </location>
</feature>
<dbReference type="Ensembl" id="ENSELUT00000087865.1">
    <property type="protein sequence ID" value="ENSELUP00000085720.1"/>
    <property type="gene ID" value="ENSELUG00000019149.3"/>
</dbReference>
<dbReference type="Pfam" id="PF15316">
    <property type="entry name" value="MDFI"/>
    <property type="match status" value="1"/>
</dbReference>
<sequence>MFRAGETGSMDKVELIQQMRTEQTVISQDRAQDKEADNLFQDFTVETTQPQPLANAFAQQSLPNQRAGEHAGEPASAEASGSEPDRNGCAGEDEDFSDSQTDHTSTNDVSRLLPDHVPDNPYKLNRGVHESSMDVPVTSSPKMSPITLANGPSPVCTPPPVSSNQKGWSPLQAPPPPACQHGHPNQKQRMHSTTKCQNSLKADATQIKEIAGDDCCVHCVLACLFCQMQSLCSVLAQCLACGEGCEALCCCGEGASGGLLCGEGACSVLLDCGILEDCCESSDCLEICLECCSICFPA</sequence>
<protein>
    <submittedName>
        <fullName evidence="3">Zgc:113363</fullName>
    </submittedName>
</protein>
<dbReference type="GeneTree" id="ENSGT00940000158685"/>
<comment type="similarity">
    <text evidence="1">Belongs to the MDFI family.</text>
</comment>
<accession>A0AAY5KBX4</accession>
<feature type="compositionally biased region" description="Polar residues" evidence="2">
    <location>
        <begin position="98"/>
        <end position="109"/>
    </location>
</feature>
<dbReference type="PANTHER" id="PTHR15304:SF4">
    <property type="entry name" value="MYOD FAMILY INHIBITOR-LIKE"/>
    <property type="match status" value="1"/>
</dbReference>
<dbReference type="PANTHER" id="PTHR15304">
    <property type="entry name" value="MYOD FAMILY INHIBITOR"/>
    <property type="match status" value="1"/>
</dbReference>
<reference evidence="3" key="3">
    <citation type="submission" date="2025-09" db="UniProtKB">
        <authorList>
            <consortium name="Ensembl"/>
        </authorList>
    </citation>
    <scope>IDENTIFICATION</scope>
</reference>
<evidence type="ECO:0000256" key="2">
    <source>
        <dbReference type="SAM" id="MobiDB-lite"/>
    </source>
</evidence>
<feature type="compositionally biased region" description="Low complexity" evidence="2">
    <location>
        <begin position="73"/>
        <end position="82"/>
    </location>
</feature>
<proteinExistence type="inferred from homology"/>
<name>A0AAY5KBX4_ESOLU</name>
<reference evidence="3 4" key="1">
    <citation type="submission" date="2020-02" db="EMBL/GenBank/DDBJ databases">
        <title>Esox lucius (northern pike) genome, fEsoLuc1, primary haplotype.</title>
        <authorList>
            <person name="Myers G."/>
            <person name="Karagic N."/>
            <person name="Meyer A."/>
            <person name="Pippel M."/>
            <person name="Reichard M."/>
            <person name="Winkler S."/>
            <person name="Tracey A."/>
            <person name="Sims Y."/>
            <person name="Howe K."/>
            <person name="Rhie A."/>
            <person name="Formenti G."/>
            <person name="Durbin R."/>
            <person name="Fedrigo O."/>
            <person name="Jarvis E.D."/>
        </authorList>
    </citation>
    <scope>NUCLEOTIDE SEQUENCE [LARGE SCALE GENOMIC DNA]</scope>
</reference>
<dbReference type="Proteomes" id="UP000265140">
    <property type="component" value="Chromosome 12"/>
</dbReference>
<feature type="region of interest" description="Disordered" evidence="2">
    <location>
        <begin position="24"/>
        <end position="140"/>
    </location>
</feature>
<dbReference type="GO" id="GO:0010468">
    <property type="term" value="P:regulation of gene expression"/>
    <property type="evidence" value="ECO:0007669"/>
    <property type="project" value="UniProtKB-ARBA"/>
</dbReference>
<dbReference type="AlphaFoldDB" id="A0AAY5KBX4"/>